<dbReference type="Gene3D" id="3.40.50.10420">
    <property type="entry name" value="NagB/RpiA/CoA transferase-like"/>
    <property type="match status" value="1"/>
</dbReference>
<dbReference type="NCBIfam" id="TIGR02727">
    <property type="entry name" value="MTHFS_bact"/>
    <property type="match status" value="1"/>
</dbReference>
<dbReference type="InterPro" id="IPR037171">
    <property type="entry name" value="NagB/RpiA_transferase-like"/>
</dbReference>
<gene>
    <name evidence="5" type="ORF">GGR88_000632</name>
</gene>
<evidence type="ECO:0000256" key="3">
    <source>
        <dbReference type="ARBA" id="ARBA00022840"/>
    </source>
</evidence>
<proteinExistence type="inferred from homology"/>
<dbReference type="Proteomes" id="UP000734218">
    <property type="component" value="Unassembled WGS sequence"/>
</dbReference>
<dbReference type="EMBL" id="JAATJE010000001">
    <property type="protein sequence ID" value="NJC33158.1"/>
    <property type="molecule type" value="Genomic_DNA"/>
</dbReference>
<keyword evidence="4" id="KW-0479">Metal-binding</keyword>
<keyword evidence="6" id="KW-1185">Reference proteome</keyword>
<dbReference type="SUPFAM" id="SSF100950">
    <property type="entry name" value="NagB/RpiA/CoA transferase-like"/>
    <property type="match status" value="1"/>
</dbReference>
<comment type="caution">
    <text evidence="5">The sequence shown here is derived from an EMBL/GenBank/DDBJ whole genome shotgun (WGS) entry which is preliminary data.</text>
</comment>
<name>A0ABX0XJ16_9SPHN</name>
<keyword evidence="5" id="KW-0436">Ligase</keyword>
<evidence type="ECO:0000256" key="1">
    <source>
        <dbReference type="ARBA" id="ARBA00010638"/>
    </source>
</evidence>
<protein>
    <recommendedName>
        <fullName evidence="4">5-formyltetrahydrofolate cyclo-ligase</fullName>
        <ecNumber evidence="4">6.3.3.2</ecNumber>
    </recommendedName>
</protein>
<comment type="catalytic activity">
    <reaction evidence="4">
        <text>(6S)-5-formyl-5,6,7,8-tetrahydrofolate + ATP = (6R)-5,10-methenyltetrahydrofolate + ADP + phosphate</text>
        <dbReference type="Rhea" id="RHEA:10488"/>
        <dbReference type="ChEBI" id="CHEBI:30616"/>
        <dbReference type="ChEBI" id="CHEBI:43474"/>
        <dbReference type="ChEBI" id="CHEBI:57455"/>
        <dbReference type="ChEBI" id="CHEBI:57457"/>
        <dbReference type="ChEBI" id="CHEBI:456216"/>
        <dbReference type="EC" id="6.3.3.2"/>
    </reaction>
</comment>
<keyword evidence="3 4" id="KW-0067">ATP-binding</keyword>
<dbReference type="InterPro" id="IPR002698">
    <property type="entry name" value="FTHF_cligase"/>
</dbReference>
<evidence type="ECO:0000256" key="4">
    <source>
        <dbReference type="RuleBase" id="RU361279"/>
    </source>
</evidence>
<comment type="similarity">
    <text evidence="1 4">Belongs to the 5-formyltetrahydrofolate cyclo-ligase family.</text>
</comment>
<evidence type="ECO:0000313" key="6">
    <source>
        <dbReference type="Proteomes" id="UP000734218"/>
    </source>
</evidence>
<keyword evidence="4" id="KW-0460">Magnesium</keyword>
<dbReference type="InterPro" id="IPR024185">
    <property type="entry name" value="FTHF_cligase-like_sf"/>
</dbReference>
<evidence type="ECO:0000256" key="2">
    <source>
        <dbReference type="ARBA" id="ARBA00022741"/>
    </source>
</evidence>
<keyword evidence="2 4" id="KW-0547">Nucleotide-binding</keyword>
<dbReference type="PANTHER" id="PTHR23407:SF1">
    <property type="entry name" value="5-FORMYLTETRAHYDROFOLATE CYCLO-LIGASE"/>
    <property type="match status" value="1"/>
</dbReference>
<accession>A0ABX0XJ16</accession>
<dbReference type="RefSeq" id="WP_167952919.1">
    <property type="nucleotide sequence ID" value="NZ_JAATJE010000001.1"/>
</dbReference>
<dbReference type="PANTHER" id="PTHR23407">
    <property type="entry name" value="ATPASE INHIBITOR/5-FORMYLTETRAHYDROFOLATE CYCLO-LIGASE"/>
    <property type="match status" value="1"/>
</dbReference>
<organism evidence="5 6">
    <name type="scientific">Sphingomonas jejuensis</name>
    <dbReference type="NCBI Taxonomy" id="904715"/>
    <lineage>
        <taxon>Bacteria</taxon>
        <taxon>Pseudomonadati</taxon>
        <taxon>Pseudomonadota</taxon>
        <taxon>Alphaproteobacteria</taxon>
        <taxon>Sphingomonadales</taxon>
        <taxon>Sphingomonadaceae</taxon>
        <taxon>Sphingomonas</taxon>
    </lineage>
</organism>
<dbReference type="Pfam" id="PF01812">
    <property type="entry name" value="5-FTHF_cyc-lig"/>
    <property type="match status" value="1"/>
</dbReference>
<reference evidence="5 6" key="1">
    <citation type="submission" date="2020-03" db="EMBL/GenBank/DDBJ databases">
        <title>Genomic Encyclopedia of Type Strains, Phase IV (KMG-IV): sequencing the most valuable type-strain genomes for metagenomic binning, comparative biology and taxonomic classification.</title>
        <authorList>
            <person name="Goeker M."/>
        </authorList>
    </citation>
    <scope>NUCLEOTIDE SEQUENCE [LARGE SCALE GENOMIC DNA]</scope>
    <source>
        <strain evidence="5 6">DSM 27651</strain>
    </source>
</reference>
<dbReference type="EC" id="6.3.3.2" evidence="4"/>
<evidence type="ECO:0000313" key="5">
    <source>
        <dbReference type="EMBL" id="NJC33158.1"/>
    </source>
</evidence>
<dbReference type="GO" id="GO:0030272">
    <property type="term" value="F:5-formyltetrahydrofolate cyclo-ligase activity"/>
    <property type="evidence" value="ECO:0007669"/>
    <property type="project" value="UniProtKB-EC"/>
</dbReference>
<sequence length="183" mass="19516">MDKPALRAALRARRDAHVLGGASGFDIGQMPPGLRDRLSSSRTVAGYVAIGSEIDPTPLMDAAAALGARLALPLTTSRKDPIRFVEWTRGDALVAGPFGLLQPASDAQAVDPDLILTPMLGFDRALNRLGQGAGHYDRAFTTLPSATRIGVAWSVQEVDALAADPWDVPLHALVTEKEWIEVQ</sequence>
<comment type="cofactor">
    <cofactor evidence="4">
        <name>Mg(2+)</name>
        <dbReference type="ChEBI" id="CHEBI:18420"/>
    </cofactor>
</comment>